<proteinExistence type="predicted"/>
<dbReference type="AlphaFoldDB" id="A0A1W0WZU2"/>
<keyword evidence="3" id="KW-1185">Reference proteome</keyword>
<accession>A0A1W0WZU2</accession>
<sequence>METKATAGLLVLSLLVTGIVAAAIKGPDGSIKEPASRSMVIKMDGAGRQSVKFNDDDEDIDQIGINNGQITEQNNWRHRDTDDIGQIGINGVTGRIKEYNYDPESVNQRRIGKTGSFIDPLMSGGRQVVNFNNDGADIDQIGINNGQITEHNWKRDFGSQGDIGQVGINGVTGRIKEYNYDPTNDIDEIGFNNGQITEHNWRHRDTDGIVQIGMNGVTGRIGEYNYDPDHDIDQIGINNGQITEHNWRHRDTDDISQIGINGVTGRIKEYNYDPETVNARLIGQIGLNTGQLTSNSILEPGQTDRQPSIGQIGLDLGKRTENKYILPGSSDELYDSVKGDLSRLDGRRLSNGINNGGTRRLGEEKGQIGILYDPLEAGIPQLAGIIMDKKWTDQVGDIGVISFNNGYITEYNYHR</sequence>
<protein>
    <submittedName>
        <fullName evidence="2">Uncharacterized protein</fullName>
    </submittedName>
</protein>
<dbReference type="Proteomes" id="UP000192578">
    <property type="component" value="Unassembled WGS sequence"/>
</dbReference>
<reference evidence="3" key="1">
    <citation type="submission" date="2017-01" db="EMBL/GenBank/DDBJ databases">
        <title>Comparative genomics of anhydrobiosis in the tardigrade Hypsibius dujardini.</title>
        <authorList>
            <person name="Yoshida Y."/>
            <person name="Koutsovoulos G."/>
            <person name="Laetsch D."/>
            <person name="Stevens L."/>
            <person name="Kumar S."/>
            <person name="Horikawa D."/>
            <person name="Ishino K."/>
            <person name="Komine S."/>
            <person name="Tomita M."/>
            <person name="Blaxter M."/>
            <person name="Arakawa K."/>
        </authorList>
    </citation>
    <scope>NUCLEOTIDE SEQUENCE [LARGE SCALE GENOMIC DNA]</scope>
    <source>
        <strain evidence="3">Z151</strain>
    </source>
</reference>
<evidence type="ECO:0000313" key="3">
    <source>
        <dbReference type="Proteomes" id="UP000192578"/>
    </source>
</evidence>
<feature type="chain" id="PRO_5012461406" evidence="1">
    <location>
        <begin position="22"/>
        <end position="415"/>
    </location>
</feature>
<gene>
    <name evidence="2" type="ORF">BV898_05311</name>
</gene>
<keyword evidence="1" id="KW-0732">Signal</keyword>
<name>A0A1W0WZU2_HYPEX</name>
<evidence type="ECO:0000256" key="1">
    <source>
        <dbReference type="SAM" id="SignalP"/>
    </source>
</evidence>
<feature type="signal peptide" evidence="1">
    <location>
        <begin position="1"/>
        <end position="21"/>
    </location>
</feature>
<evidence type="ECO:0000313" key="2">
    <source>
        <dbReference type="EMBL" id="OQV20730.1"/>
    </source>
</evidence>
<dbReference type="EMBL" id="MTYJ01000028">
    <property type="protein sequence ID" value="OQV20730.1"/>
    <property type="molecule type" value="Genomic_DNA"/>
</dbReference>
<comment type="caution">
    <text evidence="2">The sequence shown here is derived from an EMBL/GenBank/DDBJ whole genome shotgun (WGS) entry which is preliminary data.</text>
</comment>
<organism evidence="2 3">
    <name type="scientific">Hypsibius exemplaris</name>
    <name type="common">Freshwater tardigrade</name>
    <dbReference type="NCBI Taxonomy" id="2072580"/>
    <lineage>
        <taxon>Eukaryota</taxon>
        <taxon>Metazoa</taxon>
        <taxon>Ecdysozoa</taxon>
        <taxon>Tardigrada</taxon>
        <taxon>Eutardigrada</taxon>
        <taxon>Parachela</taxon>
        <taxon>Hypsibioidea</taxon>
        <taxon>Hypsibiidae</taxon>
        <taxon>Hypsibius</taxon>
    </lineage>
</organism>